<gene>
    <name evidence="1" type="ORF">Sradi_2081100</name>
</gene>
<accession>A0AAW2TJR7</accession>
<dbReference type="PANTHER" id="PTHR33710">
    <property type="entry name" value="BNAC02G09200D PROTEIN"/>
    <property type="match status" value="1"/>
</dbReference>
<dbReference type="SUPFAM" id="SSF56219">
    <property type="entry name" value="DNase I-like"/>
    <property type="match status" value="1"/>
</dbReference>
<name>A0AAW2TJR7_SESRA</name>
<protein>
    <submittedName>
        <fullName evidence="1">Uncharacterized protein</fullName>
    </submittedName>
</protein>
<evidence type="ECO:0000313" key="1">
    <source>
        <dbReference type="EMBL" id="KAL0404403.1"/>
    </source>
</evidence>
<sequence>MSEFHDCLLAAGLSTLPMKGNLFTWFNQSDEPRALWKRLDRALANEAWLNRWPKSFYISSTPRTSDRSPLILQGGQVMQGPSVFRFDNYLAKHSDFLPEVGKVWQHNIYGAAMYGVVKKTSTTETNIPSDA</sequence>
<proteinExistence type="predicted"/>
<dbReference type="InterPro" id="IPR036691">
    <property type="entry name" value="Endo/exonu/phosph_ase_sf"/>
</dbReference>
<comment type="caution">
    <text evidence="1">The sequence shown here is derived from an EMBL/GenBank/DDBJ whole genome shotgun (WGS) entry which is preliminary data.</text>
</comment>
<dbReference type="Gene3D" id="3.60.10.10">
    <property type="entry name" value="Endonuclease/exonuclease/phosphatase"/>
    <property type="match status" value="1"/>
</dbReference>
<reference evidence="1" key="2">
    <citation type="journal article" date="2024" name="Plant">
        <title>Genomic evolution and insights into agronomic trait innovations of Sesamum species.</title>
        <authorList>
            <person name="Miao H."/>
            <person name="Wang L."/>
            <person name="Qu L."/>
            <person name="Liu H."/>
            <person name="Sun Y."/>
            <person name="Le M."/>
            <person name="Wang Q."/>
            <person name="Wei S."/>
            <person name="Zheng Y."/>
            <person name="Lin W."/>
            <person name="Duan Y."/>
            <person name="Cao H."/>
            <person name="Xiong S."/>
            <person name="Wang X."/>
            <person name="Wei L."/>
            <person name="Li C."/>
            <person name="Ma Q."/>
            <person name="Ju M."/>
            <person name="Zhao R."/>
            <person name="Li G."/>
            <person name="Mu C."/>
            <person name="Tian Q."/>
            <person name="Mei H."/>
            <person name="Zhang T."/>
            <person name="Gao T."/>
            <person name="Zhang H."/>
        </authorList>
    </citation>
    <scope>NUCLEOTIDE SEQUENCE</scope>
    <source>
        <strain evidence="1">G02</strain>
    </source>
</reference>
<organism evidence="1">
    <name type="scientific">Sesamum radiatum</name>
    <name type="common">Black benniseed</name>
    <dbReference type="NCBI Taxonomy" id="300843"/>
    <lineage>
        <taxon>Eukaryota</taxon>
        <taxon>Viridiplantae</taxon>
        <taxon>Streptophyta</taxon>
        <taxon>Embryophyta</taxon>
        <taxon>Tracheophyta</taxon>
        <taxon>Spermatophyta</taxon>
        <taxon>Magnoliopsida</taxon>
        <taxon>eudicotyledons</taxon>
        <taxon>Gunneridae</taxon>
        <taxon>Pentapetalae</taxon>
        <taxon>asterids</taxon>
        <taxon>lamiids</taxon>
        <taxon>Lamiales</taxon>
        <taxon>Pedaliaceae</taxon>
        <taxon>Sesamum</taxon>
    </lineage>
</organism>
<dbReference type="AlphaFoldDB" id="A0AAW2TJR7"/>
<dbReference type="EMBL" id="JACGWJ010000008">
    <property type="protein sequence ID" value="KAL0404403.1"/>
    <property type="molecule type" value="Genomic_DNA"/>
</dbReference>
<reference evidence="1" key="1">
    <citation type="submission" date="2020-06" db="EMBL/GenBank/DDBJ databases">
        <authorList>
            <person name="Li T."/>
            <person name="Hu X."/>
            <person name="Zhang T."/>
            <person name="Song X."/>
            <person name="Zhang H."/>
            <person name="Dai N."/>
            <person name="Sheng W."/>
            <person name="Hou X."/>
            <person name="Wei L."/>
        </authorList>
    </citation>
    <scope>NUCLEOTIDE SEQUENCE</scope>
    <source>
        <strain evidence="1">G02</strain>
        <tissue evidence="1">Leaf</tissue>
    </source>
</reference>
<dbReference type="PANTHER" id="PTHR33710:SF71">
    <property type="entry name" value="ENDONUCLEASE_EXONUCLEASE_PHOSPHATASE DOMAIN-CONTAINING PROTEIN"/>
    <property type="match status" value="1"/>
</dbReference>